<comment type="function">
    <text evidence="5">ATP-dependent carboxylate-amine ligase which exhibits weak glutamate--cysteine ligase activity.</text>
</comment>
<gene>
    <name evidence="7" type="ordered locus">Cfla_2177</name>
</gene>
<comment type="catalytic activity">
    <reaction evidence="4 5">
        <text>L-cysteine + L-glutamate + ATP = gamma-L-glutamyl-L-cysteine + ADP + phosphate + H(+)</text>
        <dbReference type="Rhea" id="RHEA:13285"/>
        <dbReference type="ChEBI" id="CHEBI:15378"/>
        <dbReference type="ChEBI" id="CHEBI:29985"/>
        <dbReference type="ChEBI" id="CHEBI:30616"/>
        <dbReference type="ChEBI" id="CHEBI:35235"/>
        <dbReference type="ChEBI" id="CHEBI:43474"/>
        <dbReference type="ChEBI" id="CHEBI:58173"/>
        <dbReference type="ChEBI" id="CHEBI:456216"/>
        <dbReference type="EC" id="6.3.2.2"/>
    </reaction>
</comment>
<dbReference type="PANTHER" id="PTHR36510:SF1">
    <property type="entry name" value="GLUTAMATE--CYSTEINE LIGASE 2-RELATED"/>
    <property type="match status" value="1"/>
</dbReference>
<dbReference type="EMBL" id="CP001964">
    <property type="protein sequence ID" value="ADG75069.1"/>
    <property type="molecule type" value="Genomic_DNA"/>
</dbReference>
<dbReference type="GO" id="GO:0042398">
    <property type="term" value="P:modified amino acid biosynthetic process"/>
    <property type="evidence" value="ECO:0007669"/>
    <property type="project" value="InterPro"/>
</dbReference>
<dbReference type="STRING" id="446466.Cfla_2177"/>
<feature type="region of interest" description="Disordered" evidence="6">
    <location>
        <begin position="31"/>
        <end position="50"/>
    </location>
</feature>
<dbReference type="KEGG" id="cfl:Cfla_2177"/>
<dbReference type="PANTHER" id="PTHR36510">
    <property type="entry name" value="GLUTAMATE--CYSTEINE LIGASE 2-RELATED"/>
    <property type="match status" value="1"/>
</dbReference>
<keyword evidence="3 5" id="KW-0067">ATP-binding</keyword>
<dbReference type="HAMAP" id="MF_01609">
    <property type="entry name" value="Glu_cys_ligase_2"/>
    <property type="match status" value="1"/>
</dbReference>
<dbReference type="Pfam" id="PF04107">
    <property type="entry name" value="GCS2"/>
    <property type="match status" value="1"/>
</dbReference>
<evidence type="ECO:0000256" key="4">
    <source>
        <dbReference type="ARBA" id="ARBA00048819"/>
    </source>
</evidence>
<dbReference type="InterPro" id="IPR014746">
    <property type="entry name" value="Gln_synth/guanido_kin_cat_dom"/>
</dbReference>
<dbReference type="EC" id="6.3.2.2" evidence="5"/>
<organism evidence="7 8">
    <name type="scientific">Cellulomonas flavigena (strain ATCC 482 / DSM 20109 / BCRC 11376 / JCM 18109 / NBRC 3775 / NCIMB 8073 / NRS 134)</name>
    <dbReference type="NCBI Taxonomy" id="446466"/>
    <lineage>
        <taxon>Bacteria</taxon>
        <taxon>Bacillati</taxon>
        <taxon>Actinomycetota</taxon>
        <taxon>Actinomycetes</taxon>
        <taxon>Micrococcales</taxon>
        <taxon>Cellulomonadaceae</taxon>
        <taxon>Cellulomonas</taxon>
    </lineage>
</organism>
<keyword evidence="8" id="KW-1185">Reference proteome</keyword>
<comment type="similarity">
    <text evidence="5">Belongs to the glutamate--cysteine ligase type 2 family. YbdK subfamily.</text>
</comment>
<dbReference type="eggNOG" id="COG2170">
    <property type="taxonomic scope" value="Bacteria"/>
</dbReference>
<evidence type="ECO:0000256" key="3">
    <source>
        <dbReference type="ARBA" id="ARBA00022840"/>
    </source>
</evidence>
<dbReference type="SUPFAM" id="SSF55931">
    <property type="entry name" value="Glutamine synthetase/guanido kinase"/>
    <property type="match status" value="1"/>
</dbReference>
<reference evidence="7 8" key="1">
    <citation type="journal article" date="2010" name="Stand. Genomic Sci.">
        <title>Complete genome sequence of Cellulomonas flavigena type strain (134).</title>
        <authorList>
            <person name="Abt B."/>
            <person name="Foster B."/>
            <person name="Lapidus A."/>
            <person name="Clum A."/>
            <person name="Sun H."/>
            <person name="Pukall R."/>
            <person name="Lucas S."/>
            <person name="Glavina Del Rio T."/>
            <person name="Nolan M."/>
            <person name="Tice H."/>
            <person name="Cheng J.F."/>
            <person name="Pitluck S."/>
            <person name="Liolios K."/>
            <person name="Ivanova N."/>
            <person name="Mavromatis K."/>
            <person name="Ovchinnikova G."/>
            <person name="Pati A."/>
            <person name="Goodwin L."/>
            <person name="Chen A."/>
            <person name="Palaniappan K."/>
            <person name="Land M."/>
            <person name="Hauser L."/>
            <person name="Chang Y.J."/>
            <person name="Jeffries C.D."/>
            <person name="Rohde M."/>
            <person name="Goker M."/>
            <person name="Woyke T."/>
            <person name="Bristow J."/>
            <person name="Eisen J.A."/>
            <person name="Markowitz V."/>
            <person name="Hugenholtz P."/>
            <person name="Kyrpides N.C."/>
            <person name="Klenk H.P."/>
        </authorList>
    </citation>
    <scope>NUCLEOTIDE SEQUENCE [LARGE SCALE GENOMIC DNA]</scope>
    <source>
        <strain evidence="8">ATCC 482 / DSM 20109 / BCRC 11376 / JCM 18109 / NBRC 3775 / NCIMB 8073 / NRS 134</strain>
    </source>
</reference>
<dbReference type="GO" id="GO:0004357">
    <property type="term" value="F:glutamate-cysteine ligase activity"/>
    <property type="evidence" value="ECO:0007669"/>
    <property type="project" value="UniProtKB-EC"/>
</dbReference>
<dbReference type="GO" id="GO:0005524">
    <property type="term" value="F:ATP binding"/>
    <property type="evidence" value="ECO:0007669"/>
    <property type="project" value="UniProtKB-KW"/>
</dbReference>
<dbReference type="HOGENOM" id="CLU_044848_0_0_11"/>
<dbReference type="Proteomes" id="UP000000849">
    <property type="component" value="Chromosome"/>
</dbReference>
<evidence type="ECO:0000256" key="2">
    <source>
        <dbReference type="ARBA" id="ARBA00022741"/>
    </source>
</evidence>
<dbReference type="OrthoDB" id="9803842at2"/>
<dbReference type="Gene3D" id="3.30.590.20">
    <property type="match status" value="1"/>
</dbReference>
<protein>
    <recommendedName>
        <fullName evidence="5">Putative glutamate--cysteine ligase 2</fullName>
        <ecNumber evidence="5">6.3.2.2</ecNumber>
    </recommendedName>
    <alternativeName>
        <fullName evidence="5">Gamma-glutamylcysteine synthetase 2</fullName>
        <shortName evidence="5">GCS 2</shortName>
        <shortName evidence="5">Gamma-GCS 2</shortName>
    </alternativeName>
</protein>
<dbReference type="NCBIfam" id="TIGR02050">
    <property type="entry name" value="gshA_cyan_rel"/>
    <property type="match status" value="1"/>
</dbReference>
<name>D5UG46_CELFN</name>
<evidence type="ECO:0000256" key="6">
    <source>
        <dbReference type="SAM" id="MobiDB-lite"/>
    </source>
</evidence>
<dbReference type="InterPro" id="IPR006336">
    <property type="entry name" value="GCS2"/>
</dbReference>
<accession>D5UG46</accession>
<proteinExistence type="inferred from homology"/>
<keyword evidence="2 5" id="KW-0547">Nucleotide-binding</keyword>
<dbReference type="InterPro" id="IPR050141">
    <property type="entry name" value="GCL_type2/YbdK_subfam"/>
</dbReference>
<dbReference type="RefSeq" id="WP_013117403.1">
    <property type="nucleotide sequence ID" value="NC_014151.1"/>
</dbReference>
<dbReference type="NCBIfam" id="NF010041">
    <property type="entry name" value="PRK13517.1-1"/>
    <property type="match status" value="1"/>
</dbReference>
<evidence type="ECO:0000313" key="7">
    <source>
        <dbReference type="EMBL" id="ADG75069.1"/>
    </source>
</evidence>
<feature type="compositionally biased region" description="Gly residues" evidence="6">
    <location>
        <begin position="38"/>
        <end position="48"/>
    </location>
</feature>
<evidence type="ECO:0000256" key="1">
    <source>
        <dbReference type="ARBA" id="ARBA00022598"/>
    </source>
</evidence>
<keyword evidence="1 5" id="KW-0436">Ligase</keyword>
<sequence>MRTVGVEEEYLLVGPDGAPTGVAEAALAAYEQRTSGDVDGGPEPGGGLEPELQQEQLETGTRPCLELRDLVGEVRAGRRRAARAAQDAGARLAALATSPVPGEPTLSEGDRYHRMARQYAMTVREMLTSGCHVHVSVADDEEGVAVLDRIAGWLPVLLALSTNSPFWRGEDTGFASIRSQMWSRWPTAGPTAPFGSAAAYHATVADLIETGVALDPGMIYFDARLSAKYPTVEVRVADICLRADDAVLLAALTRGIVETAAREAADGVPPVTERDEVLRAATWRAGRSGLSGDLVVPPALAPVPAADAVAHLLDHVRPALTDTGDLPMVQELLAGLWRRGTGADEQRAWAREGGLPAVVERAAAATLA</sequence>
<dbReference type="AlphaFoldDB" id="D5UG46"/>
<evidence type="ECO:0000313" key="8">
    <source>
        <dbReference type="Proteomes" id="UP000000849"/>
    </source>
</evidence>
<dbReference type="InterPro" id="IPR011793">
    <property type="entry name" value="YbdK"/>
</dbReference>
<evidence type="ECO:0000256" key="5">
    <source>
        <dbReference type="HAMAP-Rule" id="MF_01609"/>
    </source>
</evidence>